<name>A0A5N8VFW2_9ACTN</name>
<dbReference type="RefSeq" id="WP_152890413.1">
    <property type="nucleotide sequence ID" value="NZ_VJZD01000085.1"/>
</dbReference>
<dbReference type="AlphaFoldDB" id="A0A5N8VFW2"/>
<dbReference type="EMBL" id="VJZD01000085">
    <property type="protein sequence ID" value="MPY33716.1"/>
    <property type="molecule type" value="Genomic_DNA"/>
</dbReference>
<evidence type="ECO:0000313" key="2">
    <source>
        <dbReference type="EMBL" id="MPY33716.1"/>
    </source>
</evidence>
<dbReference type="Pfam" id="PF14028">
    <property type="entry name" value="Lant_dehydr_C"/>
    <property type="match status" value="1"/>
</dbReference>
<dbReference type="InterPro" id="IPR023809">
    <property type="entry name" value="Thiopep_bacteriocin_synth_dom"/>
</dbReference>
<keyword evidence="3" id="KW-1185">Reference proteome</keyword>
<gene>
    <name evidence="2" type="ORF">FNH09_21505</name>
</gene>
<sequence length="277" mass="30447">MNRQWLFVRLPNPMQSRPETHAIRVMTTMAGGLVGHLRAQDPDALWEFRRPNAAGQGDLGLWFHSFEPVLKELERRLLAHTSTYNWPMISGTYAPETAKYQTPHTLRIAHRLATRSSSFALELLLDGALDAAQRQSLAVAHLWQISRLVPEREQSAFLFHFWQFGAAGLDPADRAQEAAEADARAAAPAGAARVPGDAALWECYLSSVRDAVATAREDGVPVNFLLYDHVLLTHERLGIPARTGARAARTIRSALAAGTPVPTPFTSFPGVMPLQSA</sequence>
<accession>A0A5N8VFW2</accession>
<proteinExistence type="predicted"/>
<dbReference type="Proteomes" id="UP000325849">
    <property type="component" value="Unassembled WGS sequence"/>
</dbReference>
<evidence type="ECO:0000259" key="1">
    <source>
        <dbReference type="Pfam" id="PF14028"/>
    </source>
</evidence>
<comment type="caution">
    <text evidence="2">The sequence shown here is derived from an EMBL/GenBank/DDBJ whole genome shotgun (WGS) entry which is preliminary data.</text>
</comment>
<organism evidence="2 3">
    <name type="scientific">Streptomyces adustus</name>
    <dbReference type="NCBI Taxonomy" id="1609272"/>
    <lineage>
        <taxon>Bacteria</taxon>
        <taxon>Bacillati</taxon>
        <taxon>Actinomycetota</taxon>
        <taxon>Actinomycetes</taxon>
        <taxon>Kitasatosporales</taxon>
        <taxon>Streptomycetaceae</taxon>
        <taxon>Streptomyces</taxon>
    </lineage>
</organism>
<feature type="domain" description="Thiopeptide-type bacteriocin biosynthesis" evidence="1">
    <location>
        <begin position="38"/>
        <end position="246"/>
    </location>
</feature>
<protein>
    <recommendedName>
        <fullName evidence="1">Thiopeptide-type bacteriocin biosynthesis domain-containing protein</fullName>
    </recommendedName>
</protein>
<evidence type="ECO:0000313" key="3">
    <source>
        <dbReference type="Proteomes" id="UP000325849"/>
    </source>
</evidence>
<dbReference type="OrthoDB" id="4147866at2"/>
<reference evidence="2 3" key="1">
    <citation type="submission" date="2019-07" db="EMBL/GenBank/DDBJ databases">
        <title>New species of Amycolatopsis and Streptomyces.</title>
        <authorList>
            <person name="Duangmal K."/>
            <person name="Teo W.F.A."/>
            <person name="Lipun K."/>
        </authorList>
    </citation>
    <scope>NUCLEOTIDE SEQUENCE [LARGE SCALE GENOMIC DNA]</scope>
    <source>
        <strain evidence="2 3">NBRC 109810</strain>
    </source>
</reference>